<dbReference type="InterPro" id="IPR024745">
    <property type="entry name" value="GH44_cat"/>
</dbReference>
<dbReference type="InterPro" id="IPR017853">
    <property type="entry name" value="GH"/>
</dbReference>
<accession>A0A9P6JTU7</accession>
<evidence type="ECO:0000313" key="4">
    <source>
        <dbReference type="Proteomes" id="UP000807306"/>
    </source>
</evidence>
<protein>
    <submittedName>
        <fullName evidence="3">Glycoside hydrolase family 44-domain-containing protein</fullName>
    </submittedName>
</protein>
<organism evidence="3 4">
    <name type="scientific">Crepidotus variabilis</name>
    <dbReference type="NCBI Taxonomy" id="179855"/>
    <lineage>
        <taxon>Eukaryota</taxon>
        <taxon>Fungi</taxon>
        <taxon>Dikarya</taxon>
        <taxon>Basidiomycota</taxon>
        <taxon>Agaricomycotina</taxon>
        <taxon>Agaricomycetes</taxon>
        <taxon>Agaricomycetidae</taxon>
        <taxon>Agaricales</taxon>
        <taxon>Agaricineae</taxon>
        <taxon>Crepidotaceae</taxon>
        <taxon>Crepidotus</taxon>
    </lineage>
</organism>
<name>A0A9P6JTU7_9AGAR</name>
<dbReference type="AlphaFoldDB" id="A0A9P6JTU7"/>
<dbReference type="GO" id="GO:0016787">
    <property type="term" value="F:hydrolase activity"/>
    <property type="evidence" value="ECO:0007669"/>
    <property type="project" value="UniProtKB-KW"/>
</dbReference>
<feature type="signal peptide" evidence="1">
    <location>
        <begin position="1"/>
        <end position="26"/>
    </location>
</feature>
<gene>
    <name evidence="3" type="ORF">CPB83DRAFT_660041</name>
</gene>
<keyword evidence="3" id="KW-0378">Hydrolase</keyword>
<feature type="domain" description="Glycoside hydrolase family 44 catalytic" evidence="2">
    <location>
        <begin position="319"/>
        <end position="537"/>
    </location>
</feature>
<evidence type="ECO:0000256" key="1">
    <source>
        <dbReference type="SAM" id="SignalP"/>
    </source>
</evidence>
<dbReference type="Gene3D" id="3.20.20.80">
    <property type="entry name" value="Glycosidases"/>
    <property type="match status" value="1"/>
</dbReference>
<keyword evidence="4" id="KW-1185">Reference proteome</keyword>
<dbReference type="EMBL" id="MU157832">
    <property type="protein sequence ID" value="KAF9532144.1"/>
    <property type="molecule type" value="Genomic_DNA"/>
</dbReference>
<dbReference type="SUPFAM" id="SSF51445">
    <property type="entry name" value="(Trans)glycosidases"/>
    <property type="match status" value="1"/>
</dbReference>
<reference evidence="3" key="1">
    <citation type="submission" date="2020-11" db="EMBL/GenBank/DDBJ databases">
        <authorList>
            <consortium name="DOE Joint Genome Institute"/>
            <person name="Ahrendt S."/>
            <person name="Riley R."/>
            <person name="Andreopoulos W."/>
            <person name="Labutti K."/>
            <person name="Pangilinan J."/>
            <person name="Ruiz-Duenas F.J."/>
            <person name="Barrasa J.M."/>
            <person name="Sanchez-Garcia M."/>
            <person name="Camarero S."/>
            <person name="Miyauchi S."/>
            <person name="Serrano A."/>
            <person name="Linde D."/>
            <person name="Babiker R."/>
            <person name="Drula E."/>
            <person name="Ayuso-Fernandez I."/>
            <person name="Pacheco R."/>
            <person name="Padilla G."/>
            <person name="Ferreira P."/>
            <person name="Barriuso J."/>
            <person name="Kellner H."/>
            <person name="Castanera R."/>
            <person name="Alfaro M."/>
            <person name="Ramirez L."/>
            <person name="Pisabarro A.G."/>
            <person name="Kuo A."/>
            <person name="Tritt A."/>
            <person name="Lipzen A."/>
            <person name="He G."/>
            <person name="Yan M."/>
            <person name="Ng V."/>
            <person name="Cullen D."/>
            <person name="Martin F."/>
            <person name="Rosso M.-N."/>
            <person name="Henrissat B."/>
            <person name="Hibbett D."/>
            <person name="Martinez A.T."/>
            <person name="Grigoriev I.V."/>
        </authorList>
    </citation>
    <scope>NUCLEOTIDE SEQUENCE</scope>
    <source>
        <strain evidence="3">CBS 506.95</strain>
    </source>
</reference>
<sequence>MFIRSKYLRLAAFVALSLSVITAVHGAADNLPVYTDDTLSSGWQNWSWSTDINLAATDLHAGSSGTSLSVNSSAWAALSLKADSPFTDYAGLRFDIAGAEPGIQIYFQGGTDDASTPQIPLSVINKDVTADKFTTLLIDFKSLPGTGSVLPDGPWDRINFQALGDGAAYHLDNIVLLSEIVVTPEILSAEPITNDIVAVSTKGAVNLTDITVSLSGKTITVTNRTTYTPVDSPAKSITYLSLASPFKAGNLVIKSGNSSFTHVLPAAQTGSITTSTTPISPLIYGVNFPTSANYIKDLGVTVSRWGGNAVTAYNPFGDFTNAGNDWYFENRASENGKADDWIGWVNGAGSASVLTVPALDWVAKDTTSYSYPKTIYPDQQKFDPYNTDAGNGMLTNGSYVSPVADPTRAYTPWNTTAAKTWLSGLKNKPKFVNIDNEIEIASSTHQDMHPIDIGYDEELKRIVDFATVAKQAIPSVLVAAPSSCSWWFYWTSRIGWSDTTAHNNTDFLPWFLAQMKLQEQKAKKRILDYLDIHYYFQPDTSANDDAAKALRLRMTRSLWDPTYVDESWAGSDPQNHQPNGTIIQLIPRMKSLIAQNYPGTKLSIGEWSSQNDNDLTGGLVTADVLGLFGRYGVDYATYWATPNEQGPVGLAYWLYRGYGTYFGNSLSQVRLSTPLPNTQGVFAAAEKGKTSIVIVNKNPSTPISFSLTGVPAGKYFIRHFGGAAGAAKWQTTINLKAANYIVVPPYTALFLKQN</sequence>
<proteinExistence type="predicted"/>
<dbReference type="OrthoDB" id="3180848at2759"/>
<comment type="caution">
    <text evidence="3">The sequence shown here is derived from an EMBL/GenBank/DDBJ whole genome shotgun (WGS) entry which is preliminary data.</text>
</comment>
<dbReference type="Gene3D" id="2.60.120.430">
    <property type="entry name" value="Galactose-binding lectin"/>
    <property type="match status" value="1"/>
</dbReference>
<feature type="chain" id="PRO_5040125461" evidence="1">
    <location>
        <begin position="27"/>
        <end position="754"/>
    </location>
</feature>
<dbReference type="Proteomes" id="UP000807306">
    <property type="component" value="Unassembled WGS sequence"/>
</dbReference>
<dbReference type="Pfam" id="PF12891">
    <property type="entry name" value="Glyco_hydro_44"/>
    <property type="match status" value="1"/>
</dbReference>
<keyword evidence="1" id="KW-0732">Signal</keyword>
<evidence type="ECO:0000313" key="3">
    <source>
        <dbReference type="EMBL" id="KAF9532144.1"/>
    </source>
</evidence>
<evidence type="ECO:0000259" key="2">
    <source>
        <dbReference type="Pfam" id="PF12891"/>
    </source>
</evidence>